<evidence type="ECO:0008006" key="3">
    <source>
        <dbReference type="Google" id="ProtNLM"/>
    </source>
</evidence>
<organism evidence="1 2">
    <name type="scientific">Lelliottia wanjuensis</name>
    <dbReference type="NCBI Taxonomy" id="3050585"/>
    <lineage>
        <taxon>Bacteria</taxon>
        <taxon>Pseudomonadati</taxon>
        <taxon>Pseudomonadota</taxon>
        <taxon>Gammaproteobacteria</taxon>
        <taxon>Enterobacterales</taxon>
        <taxon>Enterobacteriaceae</taxon>
        <taxon>Lelliottia</taxon>
    </lineage>
</organism>
<sequence length="105" mass="11507">MKFLILGCAIILAGCGDNTPKCNSTDTIETAVSIIKRQYAQMNFSKVEIKNVRTTGKDKDIGMSQCAADVDLGYTSGVNYTKPITYTTQLTDDGENIYVNIWGLQ</sequence>
<gene>
    <name evidence="1" type="ORF">QQF32_22440</name>
</gene>
<comment type="caution">
    <text evidence="1">The sequence shown here is derived from an EMBL/GenBank/DDBJ whole genome shotgun (WGS) entry which is preliminary data.</text>
</comment>
<evidence type="ECO:0000313" key="1">
    <source>
        <dbReference type="EMBL" id="MDK9365957.1"/>
    </source>
</evidence>
<protein>
    <recommendedName>
        <fullName evidence="3">Lipoprotein</fullName>
    </recommendedName>
</protein>
<dbReference type="EMBL" id="JASSOM010000088">
    <property type="protein sequence ID" value="MDK9365957.1"/>
    <property type="molecule type" value="Genomic_DNA"/>
</dbReference>
<dbReference type="PROSITE" id="PS51257">
    <property type="entry name" value="PROKAR_LIPOPROTEIN"/>
    <property type="match status" value="1"/>
</dbReference>
<reference evidence="1 2" key="1">
    <citation type="submission" date="2023-06" db="EMBL/GenBank/DDBJ databases">
        <title>Identification and characterization of antibiotic-resistant Gram-negative bacteria.</title>
        <authorList>
            <person name="Cho G.-S."/>
            <person name="Lee J."/>
            <person name="Tai E."/>
            <person name="Jeong S."/>
            <person name="Kim I."/>
            <person name="Kim B.-E."/>
            <person name="Jeong M.-I."/>
            <person name="Oh K.-K."/>
            <person name="Franz C.M.A.P."/>
        </authorList>
    </citation>
    <scope>NUCLEOTIDE SEQUENCE [LARGE SCALE GENOMIC DNA]</scope>
    <source>
        <strain evidence="1 2">V106_12</strain>
    </source>
</reference>
<proteinExistence type="predicted"/>
<evidence type="ECO:0000313" key="2">
    <source>
        <dbReference type="Proteomes" id="UP001223214"/>
    </source>
</evidence>
<dbReference type="Proteomes" id="UP001223214">
    <property type="component" value="Unassembled WGS sequence"/>
</dbReference>
<name>A0AAP4LD12_9ENTR</name>
<keyword evidence="2" id="KW-1185">Reference proteome</keyword>
<dbReference type="RefSeq" id="WP_086529308.1">
    <property type="nucleotide sequence ID" value="NZ_JASSOM010000088.1"/>
</dbReference>
<accession>A0AAP4LD12</accession>
<dbReference type="AlphaFoldDB" id="A0AAP4LD12"/>